<keyword evidence="4" id="KW-0418">Kinase</keyword>
<gene>
    <name evidence="4" type="primary">LOC108011320</name>
</gene>
<proteinExistence type="predicted"/>
<evidence type="ECO:0000256" key="1">
    <source>
        <dbReference type="SAM" id="MobiDB-lite"/>
    </source>
</evidence>
<evidence type="ECO:0000256" key="2">
    <source>
        <dbReference type="SAM" id="SignalP"/>
    </source>
</evidence>
<keyword evidence="2" id="KW-0732">Signal</keyword>
<dbReference type="RefSeq" id="XP_016931921.3">
    <property type="nucleotide sequence ID" value="XM_017076432.4"/>
</dbReference>
<accession>A0AB39ZE88</accession>
<name>A0AB39ZE88_DROSZ</name>
<feature type="region of interest" description="Disordered" evidence="1">
    <location>
        <begin position="24"/>
        <end position="79"/>
    </location>
</feature>
<evidence type="ECO:0000313" key="3">
    <source>
        <dbReference type="Proteomes" id="UP001652628"/>
    </source>
</evidence>
<reference evidence="4" key="1">
    <citation type="submission" date="2025-08" db="UniProtKB">
        <authorList>
            <consortium name="RefSeq"/>
        </authorList>
    </citation>
    <scope>IDENTIFICATION</scope>
</reference>
<dbReference type="AlphaFoldDB" id="A0AB39ZE88"/>
<keyword evidence="4" id="KW-0808">Transferase</keyword>
<dbReference type="GO" id="GO:0016301">
    <property type="term" value="F:kinase activity"/>
    <property type="evidence" value="ECO:0007669"/>
    <property type="project" value="UniProtKB-KW"/>
</dbReference>
<protein>
    <submittedName>
        <fullName evidence="4">Serine/threonine-protein kinase C</fullName>
    </submittedName>
</protein>
<keyword evidence="3" id="KW-1185">Reference proteome</keyword>
<evidence type="ECO:0000313" key="4">
    <source>
        <dbReference type="RefSeq" id="XP_016931921.3"/>
    </source>
</evidence>
<feature type="chain" id="PRO_5046646464" evidence="2">
    <location>
        <begin position="24"/>
        <end position="115"/>
    </location>
</feature>
<feature type="signal peptide" evidence="2">
    <location>
        <begin position="1"/>
        <end position="23"/>
    </location>
</feature>
<dbReference type="Proteomes" id="UP001652628">
    <property type="component" value="Chromosome 2L"/>
</dbReference>
<dbReference type="GeneID" id="108011320"/>
<organism evidence="3 4">
    <name type="scientific">Drosophila suzukii</name>
    <name type="common">Spotted-wing drosophila fruit fly</name>
    <dbReference type="NCBI Taxonomy" id="28584"/>
    <lineage>
        <taxon>Eukaryota</taxon>
        <taxon>Metazoa</taxon>
        <taxon>Ecdysozoa</taxon>
        <taxon>Arthropoda</taxon>
        <taxon>Hexapoda</taxon>
        <taxon>Insecta</taxon>
        <taxon>Pterygota</taxon>
        <taxon>Neoptera</taxon>
        <taxon>Endopterygota</taxon>
        <taxon>Diptera</taxon>
        <taxon>Brachycera</taxon>
        <taxon>Muscomorpha</taxon>
        <taxon>Ephydroidea</taxon>
        <taxon>Drosophilidae</taxon>
        <taxon>Drosophila</taxon>
        <taxon>Sophophora</taxon>
    </lineage>
</organism>
<sequence>MKFLTVFAFACVATFVVLHSAYGSPLPEPVPDPSPTSDVSRIGKPVPSPGPNPKAEANPNPLPAASPPKSNLPYLESLGPRAAGGDANFVALSANAEPMIPAPEAAAPKVDEAQA</sequence>